<evidence type="ECO:0000313" key="3">
    <source>
        <dbReference type="Proteomes" id="UP000824120"/>
    </source>
</evidence>
<evidence type="ECO:0000256" key="1">
    <source>
        <dbReference type="SAM" id="MobiDB-lite"/>
    </source>
</evidence>
<organism evidence="2 3">
    <name type="scientific">Solanum commersonii</name>
    <name type="common">Commerson's wild potato</name>
    <name type="synonym">Commerson's nightshade</name>
    <dbReference type="NCBI Taxonomy" id="4109"/>
    <lineage>
        <taxon>Eukaryota</taxon>
        <taxon>Viridiplantae</taxon>
        <taxon>Streptophyta</taxon>
        <taxon>Embryophyta</taxon>
        <taxon>Tracheophyta</taxon>
        <taxon>Spermatophyta</taxon>
        <taxon>Magnoliopsida</taxon>
        <taxon>eudicotyledons</taxon>
        <taxon>Gunneridae</taxon>
        <taxon>Pentapetalae</taxon>
        <taxon>asterids</taxon>
        <taxon>lamiids</taxon>
        <taxon>Solanales</taxon>
        <taxon>Solanaceae</taxon>
        <taxon>Solanoideae</taxon>
        <taxon>Solaneae</taxon>
        <taxon>Solanum</taxon>
    </lineage>
</organism>
<feature type="region of interest" description="Disordered" evidence="1">
    <location>
        <begin position="41"/>
        <end position="67"/>
    </location>
</feature>
<accession>A0A9J5Z166</accession>
<sequence length="67" mass="7747">MDARPRVKWSSLTMDNSHEMGEKLIRMLVALGMKLERCKRSRKVDHSGFKGSGGGMENSKGRWRLRR</sequence>
<reference evidence="2 3" key="1">
    <citation type="submission" date="2020-09" db="EMBL/GenBank/DDBJ databases">
        <title>De no assembly of potato wild relative species, Solanum commersonii.</title>
        <authorList>
            <person name="Cho K."/>
        </authorList>
    </citation>
    <scope>NUCLEOTIDE SEQUENCE [LARGE SCALE GENOMIC DNA]</scope>
    <source>
        <strain evidence="2">LZ3.2</strain>
        <tissue evidence="2">Leaf</tissue>
    </source>
</reference>
<proteinExistence type="predicted"/>
<gene>
    <name evidence="2" type="ORF">H5410_028125</name>
</gene>
<keyword evidence="3" id="KW-1185">Reference proteome</keyword>
<comment type="caution">
    <text evidence="2">The sequence shown here is derived from an EMBL/GenBank/DDBJ whole genome shotgun (WGS) entry which is preliminary data.</text>
</comment>
<name>A0A9J5Z166_SOLCO</name>
<dbReference type="Proteomes" id="UP000824120">
    <property type="component" value="Chromosome 5"/>
</dbReference>
<dbReference type="EMBL" id="JACXVP010000005">
    <property type="protein sequence ID" value="KAG5606633.1"/>
    <property type="molecule type" value="Genomic_DNA"/>
</dbReference>
<dbReference type="AlphaFoldDB" id="A0A9J5Z166"/>
<protein>
    <submittedName>
        <fullName evidence="2">Uncharacterized protein</fullName>
    </submittedName>
</protein>
<evidence type="ECO:0000313" key="2">
    <source>
        <dbReference type="EMBL" id="KAG5606633.1"/>
    </source>
</evidence>